<keyword evidence="6 15" id="KW-0723">Serine/threonine-protein kinase</keyword>
<dbReference type="PROSITE" id="PS00108">
    <property type="entry name" value="PROTEIN_KINASE_ST"/>
    <property type="match status" value="1"/>
</dbReference>
<comment type="catalytic activity">
    <reaction evidence="12">
        <text>L-threonyl-[protein] + ATP = O-phospho-L-threonyl-[protein] + ADP + H(+)</text>
        <dbReference type="Rhea" id="RHEA:46608"/>
        <dbReference type="Rhea" id="RHEA-COMP:11060"/>
        <dbReference type="Rhea" id="RHEA-COMP:11605"/>
        <dbReference type="ChEBI" id="CHEBI:15378"/>
        <dbReference type="ChEBI" id="CHEBI:30013"/>
        <dbReference type="ChEBI" id="CHEBI:30616"/>
        <dbReference type="ChEBI" id="CHEBI:61977"/>
        <dbReference type="ChEBI" id="CHEBI:456216"/>
        <dbReference type="EC" id="2.7.11.1"/>
    </reaction>
</comment>
<evidence type="ECO:0000256" key="14">
    <source>
        <dbReference type="PROSITE-ProRule" id="PRU10141"/>
    </source>
</evidence>
<dbReference type="PROSITE" id="PS50011">
    <property type="entry name" value="PROTEIN_KINASE_DOM"/>
    <property type="match status" value="1"/>
</dbReference>
<keyword evidence="7" id="KW-0808">Transferase</keyword>
<evidence type="ECO:0000256" key="12">
    <source>
        <dbReference type="ARBA" id="ARBA00047899"/>
    </source>
</evidence>
<feature type="binding site" evidence="14">
    <location>
        <position position="38"/>
    </location>
    <ligand>
        <name>ATP</name>
        <dbReference type="ChEBI" id="CHEBI:30616"/>
    </ligand>
</feature>
<comment type="function">
    <text evidence="11">Casein kinases are operationally defined by their preferential utilization of acidic proteins such as caseins as substrates. It can phosphorylate a large number of proteins.</text>
</comment>
<comment type="subcellular location">
    <subcellularLocation>
        <location evidence="1">Cytoplasm</location>
    </subcellularLocation>
</comment>
<dbReference type="GO" id="GO:0005524">
    <property type="term" value="F:ATP binding"/>
    <property type="evidence" value="ECO:0007669"/>
    <property type="project" value="UniProtKB-UniRule"/>
</dbReference>
<keyword evidence="10 14" id="KW-0067">ATP-binding</keyword>
<dbReference type="SMART" id="SM00220">
    <property type="entry name" value="S_TKc"/>
    <property type="match status" value="1"/>
</dbReference>
<feature type="compositionally biased region" description="Low complexity" evidence="16">
    <location>
        <begin position="313"/>
        <end position="325"/>
    </location>
</feature>
<dbReference type="OMA" id="ESRVYKY"/>
<dbReference type="SMR" id="A0A061GBE1"/>
<keyword evidence="19" id="KW-1185">Reference proteome</keyword>
<gene>
    <name evidence="18" type="ORF">TCM_029074</name>
</gene>
<dbReference type="STRING" id="3641.A0A061GBE1"/>
<feature type="compositionally biased region" description="Polar residues" evidence="16">
    <location>
        <begin position="445"/>
        <end position="456"/>
    </location>
</feature>
<dbReference type="EC" id="2.7.11.1" evidence="4"/>
<comment type="subunit">
    <text evidence="3">Monomer.</text>
</comment>
<dbReference type="AlphaFoldDB" id="A0A061GBE1"/>
<dbReference type="GO" id="GO:0006897">
    <property type="term" value="P:endocytosis"/>
    <property type="evidence" value="ECO:0000318"/>
    <property type="project" value="GO_Central"/>
</dbReference>
<dbReference type="GO" id="GO:0007165">
    <property type="term" value="P:signal transduction"/>
    <property type="evidence" value="ECO:0000318"/>
    <property type="project" value="GO_Central"/>
</dbReference>
<dbReference type="Pfam" id="PF00069">
    <property type="entry name" value="Pkinase"/>
    <property type="match status" value="1"/>
</dbReference>
<evidence type="ECO:0000313" key="19">
    <source>
        <dbReference type="Proteomes" id="UP000026915"/>
    </source>
</evidence>
<dbReference type="InterPro" id="IPR000719">
    <property type="entry name" value="Prot_kinase_dom"/>
</dbReference>
<comment type="similarity">
    <text evidence="2">Belongs to the protein kinase superfamily. CK1 Ser/Thr protein kinase family. Casein kinase I subfamily.</text>
</comment>
<dbReference type="HOGENOM" id="CLU_019279_0_0_1"/>
<dbReference type="InterPro" id="IPR008271">
    <property type="entry name" value="Ser/Thr_kinase_AS"/>
</dbReference>
<evidence type="ECO:0000256" key="8">
    <source>
        <dbReference type="ARBA" id="ARBA00022741"/>
    </source>
</evidence>
<evidence type="ECO:0000256" key="16">
    <source>
        <dbReference type="SAM" id="MobiDB-lite"/>
    </source>
</evidence>
<dbReference type="GO" id="GO:0004674">
    <property type="term" value="F:protein serine/threonine kinase activity"/>
    <property type="evidence" value="ECO:0000318"/>
    <property type="project" value="GO_Central"/>
</dbReference>
<dbReference type="PANTHER" id="PTHR11909">
    <property type="entry name" value="CASEIN KINASE-RELATED"/>
    <property type="match status" value="1"/>
</dbReference>
<evidence type="ECO:0000256" key="6">
    <source>
        <dbReference type="ARBA" id="ARBA00022527"/>
    </source>
</evidence>
<dbReference type="InterPro" id="IPR017441">
    <property type="entry name" value="Protein_kinase_ATP_BS"/>
</dbReference>
<evidence type="ECO:0000256" key="4">
    <source>
        <dbReference type="ARBA" id="ARBA00012513"/>
    </source>
</evidence>
<dbReference type="Gramene" id="Tc06v2_t009400.1">
    <property type="protein sequence ID" value="Tc06v2_p009400.1"/>
    <property type="gene ID" value="Tc06v2_g009400"/>
</dbReference>
<keyword evidence="9 18" id="KW-0418">Kinase</keyword>
<dbReference type="SUPFAM" id="SSF56112">
    <property type="entry name" value="Protein kinase-like (PK-like)"/>
    <property type="match status" value="1"/>
</dbReference>
<dbReference type="FunFam" id="1.10.510.10:FF:000134">
    <property type="entry name" value="Casein kinase I isoform delta-like"/>
    <property type="match status" value="1"/>
</dbReference>
<name>A0A061GBE1_THECC</name>
<feature type="domain" description="Protein kinase" evidence="17">
    <location>
        <begin position="9"/>
        <end position="278"/>
    </location>
</feature>
<evidence type="ECO:0000256" key="9">
    <source>
        <dbReference type="ARBA" id="ARBA00022777"/>
    </source>
</evidence>
<reference evidence="18 19" key="1">
    <citation type="journal article" date="2013" name="Genome Biol.">
        <title>The genome sequence of the most widely cultivated cacao type and its use to identify candidate genes regulating pod color.</title>
        <authorList>
            <person name="Motamayor J.C."/>
            <person name="Mockaitis K."/>
            <person name="Schmutz J."/>
            <person name="Haiminen N."/>
            <person name="Iii D.L."/>
            <person name="Cornejo O."/>
            <person name="Findley S.D."/>
            <person name="Zheng P."/>
            <person name="Utro F."/>
            <person name="Royaert S."/>
            <person name="Saski C."/>
            <person name="Jenkins J."/>
            <person name="Podicheti R."/>
            <person name="Zhao M."/>
            <person name="Scheffler B.E."/>
            <person name="Stack J.C."/>
            <person name="Feltus F.A."/>
            <person name="Mustiga G.M."/>
            <person name="Amores F."/>
            <person name="Phillips W."/>
            <person name="Marelli J.P."/>
            <person name="May G.D."/>
            <person name="Shapiro H."/>
            <person name="Ma J."/>
            <person name="Bustamante C.D."/>
            <person name="Schnell R.J."/>
            <person name="Main D."/>
            <person name="Gilbert D."/>
            <person name="Parida L."/>
            <person name="Kuhn D.N."/>
        </authorList>
    </citation>
    <scope>NUCLEOTIDE SEQUENCE [LARGE SCALE GENOMIC DNA]</scope>
    <source>
        <strain evidence="19">cv. Matina 1-6</strain>
    </source>
</reference>
<feature type="compositionally biased region" description="Low complexity" evidence="16">
    <location>
        <begin position="380"/>
        <end position="404"/>
    </location>
</feature>
<proteinExistence type="inferred from homology"/>
<keyword evidence="5" id="KW-0963">Cytoplasm</keyword>
<evidence type="ECO:0000313" key="18">
    <source>
        <dbReference type="EMBL" id="EOY27155.1"/>
    </source>
</evidence>
<evidence type="ECO:0000256" key="2">
    <source>
        <dbReference type="ARBA" id="ARBA00005926"/>
    </source>
</evidence>
<dbReference type="Gramene" id="EOY27155">
    <property type="protein sequence ID" value="EOY27155"/>
    <property type="gene ID" value="TCM_029074"/>
</dbReference>
<dbReference type="InterPro" id="IPR050235">
    <property type="entry name" value="CK1_Ser-Thr_kinase"/>
</dbReference>
<protein>
    <recommendedName>
        <fullName evidence="4">non-specific serine/threonine protein kinase</fullName>
        <ecNumber evidence="4">2.7.11.1</ecNumber>
    </recommendedName>
</protein>
<evidence type="ECO:0000256" key="15">
    <source>
        <dbReference type="RuleBase" id="RU000304"/>
    </source>
</evidence>
<dbReference type="GO" id="GO:0005737">
    <property type="term" value="C:cytoplasm"/>
    <property type="evidence" value="ECO:0000318"/>
    <property type="project" value="GO_Central"/>
</dbReference>
<feature type="region of interest" description="Disordered" evidence="16">
    <location>
        <begin position="304"/>
        <end position="457"/>
    </location>
</feature>
<keyword evidence="8 14" id="KW-0547">Nucleotide-binding</keyword>
<dbReference type="OrthoDB" id="5800476at2759"/>
<dbReference type="FunCoup" id="A0A061GBE1">
    <property type="interactions" value="3459"/>
</dbReference>
<sequence length="477" mass="53337">MEPRVGNKYRLGRKIGSGSFGEIYLGTNIQTNEEVAIKLENVKTKHPQLLYESKLYKILQGGTGIPNVRWFGVEGDYNVLVMDLLGPSLEDLFNFCSRKLSLKTVLMLADQMINRVEFVHSKSFLHRDIKPDNFLMGLGRRANQVYIIDFGLAKKYRDTSTHQHIPYRENKNLTGTARYASMNTHLGIEQSRRDDLESLGYVLMYFLRGSLPWQGLKAGTKKQKYEKISEKKVSTSIEALCRGYPTEFASYFHYCRSLRFDDKPDYSYLKRLFRDLFIREGFQFDYVFDWTILKYQQSQIANPPTRALGPGAGPSSGIPPAGAIADRQSGGEDGRPSGWSSTDPTRRRHSGPIVNSGNLAKQKSPVANDPPLAKDPMAMLSGSNFLRSSGSSRRAAVSSSRDAAIMGSDSEPSRLRSIDTSAGSLPKISSGQRSSPVLSSEVKRSSSGRNTSNMKNIESALRGIEGLHFSNDERLHY</sequence>
<dbReference type="EMBL" id="CM001884">
    <property type="protein sequence ID" value="EOY27155.1"/>
    <property type="molecule type" value="Genomic_DNA"/>
</dbReference>
<evidence type="ECO:0000256" key="5">
    <source>
        <dbReference type="ARBA" id="ARBA00022490"/>
    </source>
</evidence>
<evidence type="ECO:0000259" key="17">
    <source>
        <dbReference type="PROSITE" id="PS50011"/>
    </source>
</evidence>
<dbReference type="CDD" id="cd14125">
    <property type="entry name" value="STKc_CK1_delta_epsilon"/>
    <property type="match status" value="1"/>
</dbReference>
<comment type="catalytic activity">
    <reaction evidence="13">
        <text>L-seryl-[protein] + ATP = O-phospho-L-seryl-[protein] + ADP + H(+)</text>
        <dbReference type="Rhea" id="RHEA:17989"/>
        <dbReference type="Rhea" id="RHEA-COMP:9863"/>
        <dbReference type="Rhea" id="RHEA-COMP:11604"/>
        <dbReference type="ChEBI" id="CHEBI:15378"/>
        <dbReference type="ChEBI" id="CHEBI:29999"/>
        <dbReference type="ChEBI" id="CHEBI:30616"/>
        <dbReference type="ChEBI" id="CHEBI:83421"/>
        <dbReference type="ChEBI" id="CHEBI:456216"/>
        <dbReference type="EC" id="2.7.11.1"/>
    </reaction>
</comment>
<organism evidence="18 19">
    <name type="scientific">Theobroma cacao</name>
    <name type="common">Cacao</name>
    <name type="synonym">Cocoa</name>
    <dbReference type="NCBI Taxonomy" id="3641"/>
    <lineage>
        <taxon>Eukaryota</taxon>
        <taxon>Viridiplantae</taxon>
        <taxon>Streptophyta</taxon>
        <taxon>Embryophyta</taxon>
        <taxon>Tracheophyta</taxon>
        <taxon>Spermatophyta</taxon>
        <taxon>Magnoliopsida</taxon>
        <taxon>eudicotyledons</taxon>
        <taxon>Gunneridae</taxon>
        <taxon>Pentapetalae</taxon>
        <taxon>rosids</taxon>
        <taxon>malvids</taxon>
        <taxon>Malvales</taxon>
        <taxon>Malvaceae</taxon>
        <taxon>Byttnerioideae</taxon>
        <taxon>Theobroma</taxon>
    </lineage>
</organism>
<evidence type="ECO:0000256" key="13">
    <source>
        <dbReference type="ARBA" id="ARBA00048679"/>
    </source>
</evidence>
<dbReference type="FunFam" id="3.30.200.20:FF:000538">
    <property type="entry name" value="Putative Casein kinase I"/>
    <property type="match status" value="1"/>
</dbReference>
<dbReference type="KEGG" id="tcc:18596166"/>
<feature type="compositionally biased region" description="Polar residues" evidence="16">
    <location>
        <begin position="418"/>
        <end position="438"/>
    </location>
</feature>
<accession>A0A061GBE1</accession>
<evidence type="ECO:0000256" key="7">
    <source>
        <dbReference type="ARBA" id="ARBA00022679"/>
    </source>
</evidence>
<dbReference type="InterPro" id="IPR011009">
    <property type="entry name" value="Kinase-like_dom_sf"/>
</dbReference>
<dbReference type="eggNOG" id="KOG1164">
    <property type="taxonomic scope" value="Eukaryota"/>
</dbReference>
<dbReference type="Proteomes" id="UP000026915">
    <property type="component" value="Chromosome 6"/>
</dbReference>
<evidence type="ECO:0000256" key="1">
    <source>
        <dbReference type="ARBA" id="ARBA00004496"/>
    </source>
</evidence>
<evidence type="ECO:0000256" key="3">
    <source>
        <dbReference type="ARBA" id="ARBA00011245"/>
    </source>
</evidence>
<dbReference type="InParanoid" id="A0A061GBE1"/>
<dbReference type="PROSITE" id="PS00107">
    <property type="entry name" value="PROTEIN_KINASE_ATP"/>
    <property type="match status" value="1"/>
</dbReference>
<evidence type="ECO:0000256" key="11">
    <source>
        <dbReference type="ARBA" id="ARBA00024949"/>
    </source>
</evidence>
<dbReference type="Gene3D" id="1.10.510.10">
    <property type="entry name" value="Transferase(Phosphotransferase) domain 1"/>
    <property type="match status" value="1"/>
</dbReference>
<dbReference type="GO" id="GO:0005634">
    <property type="term" value="C:nucleus"/>
    <property type="evidence" value="ECO:0000318"/>
    <property type="project" value="GO_Central"/>
</dbReference>
<evidence type="ECO:0000256" key="10">
    <source>
        <dbReference type="ARBA" id="ARBA00022840"/>
    </source>
</evidence>